<organism evidence="16">
    <name type="scientific">Arion vulgaris</name>
    <dbReference type="NCBI Taxonomy" id="1028688"/>
    <lineage>
        <taxon>Eukaryota</taxon>
        <taxon>Metazoa</taxon>
        <taxon>Spiralia</taxon>
        <taxon>Lophotrochozoa</taxon>
        <taxon>Mollusca</taxon>
        <taxon>Gastropoda</taxon>
        <taxon>Heterobranchia</taxon>
        <taxon>Euthyneura</taxon>
        <taxon>Panpulmonata</taxon>
        <taxon>Eupulmonata</taxon>
        <taxon>Stylommatophora</taxon>
        <taxon>Helicina</taxon>
        <taxon>Arionoidea</taxon>
        <taxon>Arionidae</taxon>
        <taxon>Arion</taxon>
    </lineage>
</organism>
<dbReference type="PROSITE" id="PS01286">
    <property type="entry name" value="FA58C_2"/>
    <property type="match status" value="1"/>
</dbReference>
<protein>
    <recommendedName>
        <fullName evidence="17">Neurexin-4</fullName>
    </recommendedName>
</protein>
<dbReference type="Pfam" id="PF00754">
    <property type="entry name" value="F5_F8_type_C"/>
    <property type="match status" value="1"/>
</dbReference>
<feature type="transmembrane region" description="Helical" evidence="11">
    <location>
        <begin position="1255"/>
        <end position="1276"/>
    </location>
</feature>
<proteinExistence type="inferred from homology"/>
<feature type="region of interest" description="Disordered" evidence="10">
    <location>
        <begin position="56"/>
        <end position="78"/>
    </location>
</feature>
<evidence type="ECO:0000256" key="9">
    <source>
        <dbReference type="PROSITE-ProRule" id="PRU00076"/>
    </source>
</evidence>
<dbReference type="PROSITE" id="PS50022">
    <property type="entry name" value="FA58C_3"/>
    <property type="match status" value="1"/>
</dbReference>
<feature type="domain" description="Laminin G" evidence="14">
    <location>
        <begin position="369"/>
        <end position="550"/>
    </location>
</feature>
<evidence type="ECO:0000256" key="6">
    <source>
        <dbReference type="ARBA" id="ARBA00022989"/>
    </source>
</evidence>
<evidence type="ECO:0000256" key="8">
    <source>
        <dbReference type="ARBA" id="ARBA00023157"/>
    </source>
</evidence>
<keyword evidence="8" id="KW-1015">Disulfide bond</keyword>
<dbReference type="Gene3D" id="2.60.120.1000">
    <property type="match status" value="1"/>
</dbReference>
<dbReference type="SUPFAM" id="SSF49899">
    <property type="entry name" value="Concanavalin A-like lectins/glucanases"/>
    <property type="match status" value="4"/>
</dbReference>
<evidence type="ECO:0000256" key="4">
    <source>
        <dbReference type="ARBA" id="ARBA00022692"/>
    </source>
</evidence>
<dbReference type="CDD" id="cd00057">
    <property type="entry name" value="FA58C"/>
    <property type="match status" value="1"/>
</dbReference>
<evidence type="ECO:0000259" key="13">
    <source>
        <dbReference type="PROSITE" id="PS50022"/>
    </source>
</evidence>
<evidence type="ECO:0000259" key="14">
    <source>
        <dbReference type="PROSITE" id="PS50025"/>
    </source>
</evidence>
<feature type="signal peptide" evidence="12">
    <location>
        <begin position="1"/>
        <end position="25"/>
    </location>
</feature>
<dbReference type="Gene3D" id="2.60.120.200">
    <property type="match status" value="4"/>
</dbReference>
<evidence type="ECO:0000256" key="3">
    <source>
        <dbReference type="ARBA" id="ARBA00022536"/>
    </source>
</evidence>
<gene>
    <name evidence="16" type="primary">ORF139334</name>
</gene>
<evidence type="ECO:0000256" key="12">
    <source>
        <dbReference type="SAM" id="SignalP"/>
    </source>
</evidence>
<keyword evidence="5 12" id="KW-0732">Signal</keyword>
<dbReference type="InterPro" id="IPR001791">
    <property type="entry name" value="Laminin_G"/>
</dbReference>
<feature type="domain" description="Laminin G" evidence="14">
    <location>
        <begin position="816"/>
        <end position="985"/>
    </location>
</feature>
<dbReference type="FunFam" id="2.60.120.260:FF:000016">
    <property type="entry name" value="Contactin-associated protein-like 4 isoform 1"/>
    <property type="match status" value="1"/>
</dbReference>
<reference evidence="16" key="1">
    <citation type="submission" date="2014-12" db="EMBL/GenBank/DDBJ databases">
        <title>Insight into the proteome of Arion vulgaris.</title>
        <authorList>
            <person name="Aradska J."/>
            <person name="Bulat T."/>
            <person name="Smidak R."/>
            <person name="Sarate P."/>
            <person name="Gangsoo J."/>
            <person name="Sialana F."/>
            <person name="Bilban M."/>
            <person name="Lubec G."/>
        </authorList>
    </citation>
    <scope>NUCLEOTIDE SEQUENCE</scope>
    <source>
        <tissue evidence="16">Skin</tissue>
    </source>
</reference>
<dbReference type="CDD" id="cd00054">
    <property type="entry name" value="EGF_CA"/>
    <property type="match status" value="1"/>
</dbReference>
<dbReference type="InterPro" id="IPR000421">
    <property type="entry name" value="FA58C"/>
</dbReference>
<dbReference type="Gene3D" id="2.10.25.10">
    <property type="entry name" value="Laminin"/>
    <property type="match status" value="2"/>
</dbReference>
<dbReference type="Pfam" id="PF00008">
    <property type="entry name" value="EGF"/>
    <property type="match status" value="1"/>
</dbReference>
<comment type="caution">
    <text evidence="9">Lacks conserved residue(s) required for the propagation of feature annotation.</text>
</comment>
<evidence type="ECO:0008006" key="17">
    <source>
        <dbReference type="Google" id="ProtNLM"/>
    </source>
</evidence>
<sequence>KLVKMGLKILFSILILLSLCNYSHSALSKMIYEYSECKVPYQQRVGVEDGRIPDSSLTASSFNTKRQPKDGRVGRSAGAWSPSIQNAFQWLQVDMGKMWVVTQLLTQGRQGSDEYITEYFLEYSDDSKTWRRYTNQLGVSQIFEGNVDDAALQTRTLNYPIVARYVRFNPQRWNMVISLRVEVIGCPFVEETAAFDGESYIEFDLSRQAMQTTQDLLELRFRTGRPDGVLLYASGNQGDLLMMEMTRGYLKFKIDLGSTTAVRGLTEITAGSLLDDNNWHDVVVTRDKQSLTVVVDRLVNVNTTAGLFYRLDLDKFLYLGGVPYFNMDGIAVKYNFEGCLQNVNLNGARLVRDAMANPTGIISLINNVNAFCNVVPKIPVTFPTLESRLFITATSGRVVSVGFDFRTYDTDAVMVYHTMNTDGASVVVKIDENGFVKYTIVDLNGLQVEDVVRNTDVLSSTGTFTDGLWHTFYLYVDNDKINCTVDRNSKVSQRKLSILAQSTYYIGGFELANGFRGCMRDLQVAQKIISLEALAADSVTRVIGAQIGTCAIRDRCTPNPCEHNGICLQSWNTFTCDCLQTGYQGELCHTSSYYISCALQKYYSNIEGRENSMIDPDGSGPFKPYWASCERDNNGEIITYIGHDTMGDIRVNGFQDPGSYVRKITYTADDIYELGEIVNRARTCRQNVLYRCKNARLLTNPGIADDPSIKTWGWWVGRTFQPMYYWGGAAPGSGKCKCGLDEEGCGSQSSTCYCDKVNQQGTPLTDISIDQGYIMHKEYLPVLEIHLGDTGSTTDDKWSEYNIGELECFGDNLFDNTVTFTQRDGALEFPTFEAENAGDIWFQFKTTVSDGVMIHCVSNLVSDFVEIRLFQADTVQFRYDVGNGVTMVSYKSPSPLNDDAWHTVHVEKNRKQAWMKIDDYIGKATSEDADLVRMLDLTSPLTVGSLVGYGDGYVGCMRGLRVNGILNDMAALIRNTDMYGVRLGCVGKCASSPCFNAGTCREGYDRYTCDCAYTPWRGWNCGREVGVNLKNNYMVQYTFDETQGLSASDFQRATIGFSTKVKQGILMQMRNEENTEYITVEMNNNGGVKVAMDVGFERVEVNTPNNQGIDYANSQTHVVVVERFDFGKRLVVRVDNYQAGEQIFGDASKASDTILDKPKYLFIGNNDTSNTNRGFEGCIFRMQVDNIFPLKRAFQDPRPPYISLIPSDKVREDMCGFEEITVSPEPIRTRPFTGVLQNVTYRRVTDSPLTDEEKALVGVGCALFIILVACIILFCCKDRLEGADYETEEAKGAEFADNPDSAVVYNQTGLPNMPKSYEYFM</sequence>
<evidence type="ECO:0000256" key="10">
    <source>
        <dbReference type="SAM" id="MobiDB-lite"/>
    </source>
</evidence>
<dbReference type="InterPro" id="IPR000742">
    <property type="entry name" value="EGF"/>
</dbReference>
<dbReference type="PROSITE" id="PS50026">
    <property type="entry name" value="EGF_3"/>
    <property type="match status" value="2"/>
</dbReference>
<feature type="domain" description="Laminin G" evidence="14">
    <location>
        <begin position="190"/>
        <end position="372"/>
    </location>
</feature>
<dbReference type="CDD" id="cd00110">
    <property type="entry name" value="LamG"/>
    <property type="match status" value="4"/>
</dbReference>
<dbReference type="SMART" id="SM00181">
    <property type="entry name" value="EGF"/>
    <property type="match status" value="2"/>
</dbReference>
<name>A0A0B7ASI9_9EUPU</name>
<comment type="subcellular location">
    <subcellularLocation>
        <location evidence="1">Membrane</location>
        <topology evidence="1">Single-pass type I membrane protein</topology>
    </subcellularLocation>
</comment>
<dbReference type="InterPro" id="IPR008979">
    <property type="entry name" value="Galactose-bd-like_sf"/>
</dbReference>
<feature type="domain" description="EGF-like" evidence="15">
    <location>
        <begin position="552"/>
        <end position="589"/>
    </location>
</feature>
<keyword evidence="7 11" id="KW-0472">Membrane</keyword>
<evidence type="ECO:0000256" key="2">
    <source>
        <dbReference type="ARBA" id="ARBA00010241"/>
    </source>
</evidence>
<dbReference type="GO" id="GO:0016020">
    <property type="term" value="C:membrane"/>
    <property type="evidence" value="ECO:0007669"/>
    <property type="project" value="UniProtKB-SubCell"/>
</dbReference>
<evidence type="ECO:0000313" key="16">
    <source>
        <dbReference type="EMBL" id="CEK83853.1"/>
    </source>
</evidence>
<dbReference type="PROSITE" id="PS50025">
    <property type="entry name" value="LAM_G_DOMAIN"/>
    <property type="match status" value="4"/>
</dbReference>
<evidence type="ECO:0000256" key="1">
    <source>
        <dbReference type="ARBA" id="ARBA00004479"/>
    </source>
</evidence>
<feature type="compositionally biased region" description="Polar residues" evidence="10">
    <location>
        <begin position="56"/>
        <end position="65"/>
    </location>
</feature>
<keyword evidence="6 11" id="KW-1133">Transmembrane helix</keyword>
<evidence type="ECO:0000256" key="5">
    <source>
        <dbReference type="ARBA" id="ARBA00022729"/>
    </source>
</evidence>
<feature type="domain" description="Laminin G" evidence="14">
    <location>
        <begin position="1026"/>
        <end position="1215"/>
    </location>
</feature>
<keyword evidence="4 11" id="KW-0812">Transmembrane</keyword>
<dbReference type="PANTHER" id="PTHR15036">
    <property type="entry name" value="PIKACHURIN-LIKE PROTEIN"/>
    <property type="match status" value="1"/>
</dbReference>
<accession>A0A0B7ASI9</accession>
<dbReference type="Pfam" id="PF02210">
    <property type="entry name" value="Laminin_G_2"/>
    <property type="match status" value="4"/>
</dbReference>
<feature type="domain" description="EGF-like" evidence="15">
    <location>
        <begin position="986"/>
        <end position="1022"/>
    </location>
</feature>
<comment type="similarity">
    <text evidence="2">Belongs to the neurexin family.</text>
</comment>
<keyword evidence="3 9" id="KW-0245">EGF-like domain</keyword>
<dbReference type="SMART" id="SM00231">
    <property type="entry name" value="FA58C"/>
    <property type="match status" value="1"/>
</dbReference>
<dbReference type="EMBL" id="HACG01036988">
    <property type="protein sequence ID" value="CEK83853.1"/>
    <property type="molecule type" value="Transcribed_RNA"/>
</dbReference>
<dbReference type="InterPro" id="IPR013320">
    <property type="entry name" value="ConA-like_dom_sf"/>
</dbReference>
<feature type="chain" id="PRO_5002111575" description="Neurexin-4" evidence="12">
    <location>
        <begin position="26"/>
        <end position="1321"/>
    </location>
</feature>
<evidence type="ECO:0000259" key="15">
    <source>
        <dbReference type="PROSITE" id="PS50026"/>
    </source>
</evidence>
<feature type="domain" description="F5/8 type C" evidence="13">
    <location>
        <begin position="37"/>
        <end position="186"/>
    </location>
</feature>
<evidence type="ECO:0000256" key="11">
    <source>
        <dbReference type="SAM" id="Phobius"/>
    </source>
</evidence>
<dbReference type="Gene3D" id="2.60.120.260">
    <property type="entry name" value="Galactose-binding domain-like"/>
    <property type="match status" value="1"/>
</dbReference>
<feature type="non-terminal residue" evidence="16">
    <location>
        <position position="1"/>
    </location>
</feature>
<evidence type="ECO:0000256" key="7">
    <source>
        <dbReference type="ARBA" id="ARBA00023136"/>
    </source>
</evidence>
<dbReference type="SUPFAM" id="SSF49785">
    <property type="entry name" value="Galactose-binding domain-like"/>
    <property type="match status" value="1"/>
</dbReference>
<dbReference type="SMART" id="SM00282">
    <property type="entry name" value="LamG"/>
    <property type="match status" value="4"/>
</dbReference>
<dbReference type="FunFam" id="2.10.25.10:FF:000015">
    <property type="entry name" value="neurexin-1 isoform X1"/>
    <property type="match status" value="1"/>
</dbReference>
<dbReference type="InterPro" id="IPR050372">
    <property type="entry name" value="Neurexin-related_CASP"/>
</dbReference>
<dbReference type="PANTHER" id="PTHR15036:SF49">
    <property type="entry name" value="AXOTACTIN"/>
    <property type="match status" value="1"/>
</dbReference>